<proteinExistence type="inferred from homology"/>
<evidence type="ECO:0000256" key="3">
    <source>
        <dbReference type="ARBA" id="ARBA00022448"/>
    </source>
</evidence>
<keyword evidence="8 9" id="KW-0472">Membrane</keyword>
<feature type="transmembrane region" description="Helical" evidence="9">
    <location>
        <begin position="393"/>
        <end position="412"/>
    </location>
</feature>
<dbReference type="InterPro" id="IPR001463">
    <property type="entry name" value="Na/Ala_symport"/>
</dbReference>
<keyword evidence="9" id="KW-0997">Cell inner membrane</keyword>
<dbReference type="Gene3D" id="1.20.1740.10">
    <property type="entry name" value="Amino acid/polyamine transporter I"/>
    <property type="match status" value="1"/>
</dbReference>
<keyword evidence="5 9" id="KW-0812">Transmembrane</keyword>
<evidence type="ECO:0000256" key="5">
    <source>
        <dbReference type="ARBA" id="ARBA00022692"/>
    </source>
</evidence>
<reference evidence="10 11" key="1">
    <citation type="submission" date="2018-09" db="EMBL/GenBank/DDBJ databases">
        <title>Zymobacter palmae IAM14233 (=T109) whole genome analysis.</title>
        <authorList>
            <person name="Yanase H."/>
        </authorList>
    </citation>
    <scope>NUCLEOTIDE SEQUENCE [LARGE SCALE GENOMIC DNA]</scope>
    <source>
        <strain evidence="10 11">IAM14233</strain>
    </source>
</reference>
<dbReference type="Proteomes" id="UP000267342">
    <property type="component" value="Chromosome"/>
</dbReference>
<keyword evidence="3 9" id="KW-0813">Transport</keyword>
<gene>
    <name evidence="10" type="ORF">ZBT109_2071</name>
</gene>
<dbReference type="PANTHER" id="PTHR30330">
    <property type="entry name" value="AGSS FAMILY TRANSPORTER, SODIUM-ALANINE"/>
    <property type="match status" value="1"/>
</dbReference>
<dbReference type="NCBIfam" id="TIGR00835">
    <property type="entry name" value="agcS"/>
    <property type="match status" value="1"/>
</dbReference>
<keyword evidence="4" id="KW-1003">Cell membrane</keyword>
<feature type="transmembrane region" description="Helical" evidence="9">
    <location>
        <begin position="18"/>
        <end position="36"/>
    </location>
</feature>
<name>A0A348HGR3_9GAMM</name>
<feature type="transmembrane region" description="Helical" evidence="9">
    <location>
        <begin position="424"/>
        <end position="444"/>
    </location>
</feature>
<dbReference type="STRING" id="1123510.GCA_000620025_00820"/>
<evidence type="ECO:0000313" key="11">
    <source>
        <dbReference type="Proteomes" id="UP000267342"/>
    </source>
</evidence>
<feature type="transmembrane region" description="Helical" evidence="9">
    <location>
        <begin position="360"/>
        <end position="381"/>
    </location>
</feature>
<protein>
    <submittedName>
        <fullName evidence="10">Na+/alanine symporter</fullName>
    </submittedName>
</protein>
<feature type="transmembrane region" description="Helical" evidence="9">
    <location>
        <begin position="222"/>
        <end position="242"/>
    </location>
</feature>
<evidence type="ECO:0000256" key="6">
    <source>
        <dbReference type="ARBA" id="ARBA00022847"/>
    </source>
</evidence>
<sequence length="508" mass="55552">MTVLQELSTRLMHLSDTAWFYVGIPVLLLTGIYFTWIGKAAQIRMIPEMFRVLKDRVGGDHEGQKPISSFKAFTISAASRVGTGNIVGVAAAVAVGGPGSVFWMWIVALLGGASSFVESTLGQLYKSDEHYRYHGGPAYYIRKGLGQNWLAILFAIVISVTYGLIFNALQANSITDSLSSTFELTGSALINFKYGMACVLGIMTAIIIFGGVHSISKVSVTVVPTMALLYLAIGFLLVGINIHKVPGMFVNIITCAFGLKAMVGGGLGAVIVIGVRRGLFTNEAGMGSVPNAGATAAISHPVKQGLVQTLGVYVDTLVVCTMTAFIIMLSDTSYGPQNADKGAELTLGALQLGLGSWARYFLTFAIFLFAFTSVVGNYYYGESNIRYMFRHKFWLSLFRVLVVVAVMIGSIANVQMMWSLSEVATLIMALTNLAAIVFLGRIAMKLLHHYNEQRRQGLEPIFHRDDLPEIKNIECWDGSDEITQRETWERFEEEKRQRRAEKAAKGLI</sequence>
<comment type="similarity">
    <text evidence="2 9">Belongs to the alanine or glycine:cation symporter (AGCS) (TC 2.A.25) family.</text>
</comment>
<evidence type="ECO:0000313" key="10">
    <source>
        <dbReference type="EMBL" id="BBG30815.1"/>
    </source>
</evidence>
<dbReference type="PRINTS" id="PR00175">
    <property type="entry name" value="NAALASMPORT"/>
</dbReference>
<evidence type="ECO:0000256" key="9">
    <source>
        <dbReference type="RuleBase" id="RU363064"/>
    </source>
</evidence>
<dbReference type="GO" id="GO:0005283">
    <property type="term" value="F:amino acid:sodium symporter activity"/>
    <property type="evidence" value="ECO:0007669"/>
    <property type="project" value="InterPro"/>
</dbReference>
<dbReference type="KEGG" id="zpl:ZBT109_2071"/>
<evidence type="ECO:0000256" key="8">
    <source>
        <dbReference type="ARBA" id="ARBA00023136"/>
    </source>
</evidence>
<dbReference type="AlphaFoldDB" id="A0A348HGR3"/>
<keyword evidence="7 9" id="KW-1133">Transmembrane helix</keyword>
<dbReference type="EMBL" id="AP018933">
    <property type="protein sequence ID" value="BBG30815.1"/>
    <property type="molecule type" value="Genomic_DNA"/>
</dbReference>
<dbReference type="Pfam" id="PF01235">
    <property type="entry name" value="Na_Ala_symp"/>
    <property type="match status" value="1"/>
</dbReference>
<feature type="transmembrane region" description="Helical" evidence="9">
    <location>
        <begin position="189"/>
        <end position="210"/>
    </location>
</feature>
<feature type="transmembrane region" description="Helical" evidence="9">
    <location>
        <begin position="149"/>
        <end position="169"/>
    </location>
</feature>
<dbReference type="FunFam" id="1.20.1740.10:FF:000004">
    <property type="entry name" value="Sodium:alanine symporter family protein"/>
    <property type="match status" value="1"/>
</dbReference>
<evidence type="ECO:0000256" key="7">
    <source>
        <dbReference type="ARBA" id="ARBA00022989"/>
    </source>
</evidence>
<feature type="transmembrane region" description="Helical" evidence="9">
    <location>
        <begin position="77"/>
        <end position="96"/>
    </location>
</feature>
<dbReference type="GO" id="GO:0005886">
    <property type="term" value="C:plasma membrane"/>
    <property type="evidence" value="ECO:0007669"/>
    <property type="project" value="UniProtKB-SubCell"/>
</dbReference>
<evidence type="ECO:0000256" key="4">
    <source>
        <dbReference type="ARBA" id="ARBA00022475"/>
    </source>
</evidence>
<feature type="transmembrane region" description="Helical" evidence="9">
    <location>
        <begin position="248"/>
        <end position="273"/>
    </location>
</feature>
<organism evidence="10 11">
    <name type="scientific">Zymobacter palmae</name>
    <dbReference type="NCBI Taxonomy" id="33074"/>
    <lineage>
        <taxon>Bacteria</taxon>
        <taxon>Pseudomonadati</taxon>
        <taxon>Pseudomonadota</taxon>
        <taxon>Gammaproteobacteria</taxon>
        <taxon>Oceanospirillales</taxon>
        <taxon>Halomonadaceae</taxon>
        <taxon>Zymobacter group</taxon>
        <taxon>Zymobacter</taxon>
    </lineage>
</organism>
<comment type="subcellular location">
    <subcellularLocation>
        <location evidence="9">Cell inner membrane</location>
        <topology evidence="9">Multi-pass membrane protein</topology>
    </subcellularLocation>
    <subcellularLocation>
        <location evidence="1">Cell membrane</location>
        <topology evidence="1">Multi-pass membrane protein</topology>
    </subcellularLocation>
</comment>
<evidence type="ECO:0000256" key="2">
    <source>
        <dbReference type="ARBA" id="ARBA00009261"/>
    </source>
</evidence>
<keyword evidence="6 9" id="KW-0769">Symport</keyword>
<dbReference type="PANTHER" id="PTHR30330:SF1">
    <property type="entry name" value="AMINO-ACID CARRIER PROTEIN ALST"/>
    <property type="match status" value="1"/>
</dbReference>
<keyword evidence="11" id="KW-1185">Reference proteome</keyword>
<accession>A0A348HGR3</accession>
<evidence type="ECO:0000256" key="1">
    <source>
        <dbReference type="ARBA" id="ARBA00004651"/>
    </source>
</evidence>